<name>A0A345ZCQ0_9BACT</name>
<keyword evidence="3" id="KW-1133">Transmembrane helix</keyword>
<keyword evidence="3" id="KW-0812">Transmembrane</keyword>
<reference evidence="5 6" key="1">
    <citation type="submission" date="2017-12" db="EMBL/GenBank/DDBJ databases">
        <title>Chromulinavorax destructans is a abundant pathogen of dominant heterotrophic picoflagllates.</title>
        <authorList>
            <person name="Deeg C.M."/>
            <person name="Zimmer M."/>
            <person name="Suttle C.A."/>
        </authorList>
    </citation>
    <scope>NUCLEOTIDE SEQUENCE [LARGE SCALE GENOMIC DNA]</scope>
    <source>
        <strain evidence="5 6">SeV1</strain>
    </source>
</reference>
<protein>
    <recommendedName>
        <fullName evidence="4">Sigma-54 factor interaction domain-containing protein</fullName>
    </recommendedName>
</protein>
<dbReference type="Proteomes" id="UP000254834">
    <property type="component" value="Chromosome"/>
</dbReference>
<feature type="transmembrane region" description="Helical" evidence="3">
    <location>
        <begin position="226"/>
        <end position="245"/>
    </location>
</feature>
<evidence type="ECO:0000256" key="1">
    <source>
        <dbReference type="ARBA" id="ARBA00022741"/>
    </source>
</evidence>
<keyword evidence="3" id="KW-0472">Membrane</keyword>
<keyword evidence="6" id="KW-1185">Reference proteome</keyword>
<dbReference type="GO" id="GO:0005524">
    <property type="term" value="F:ATP binding"/>
    <property type="evidence" value="ECO:0007669"/>
    <property type="project" value="UniProtKB-KW"/>
</dbReference>
<evidence type="ECO:0000259" key="4">
    <source>
        <dbReference type="PROSITE" id="PS50045"/>
    </source>
</evidence>
<feature type="transmembrane region" description="Helical" evidence="3">
    <location>
        <begin position="126"/>
        <end position="147"/>
    </location>
</feature>
<evidence type="ECO:0000256" key="3">
    <source>
        <dbReference type="SAM" id="Phobius"/>
    </source>
</evidence>
<evidence type="ECO:0000313" key="6">
    <source>
        <dbReference type="Proteomes" id="UP000254834"/>
    </source>
</evidence>
<dbReference type="RefSeq" id="WP_115586082.1">
    <property type="nucleotide sequence ID" value="NZ_CP025544.1"/>
</dbReference>
<organism evidence="5 6">
    <name type="scientific">Candidatus Chromulinivorax destructor</name>
    <dbReference type="NCBI Taxonomy" id="2066483"/>
    <lineage>
        <taxon>Bacteria</taxon>
        <taxon>Candidatus Babelota</taxon>
        <taxon>Candidatus Babeliae</taxon>
        <taxon>Candidatus Babeliales</taxon>
        <taxon>Candidatus Chromulinivoraceae</taxon>
        <taxon>Candidatus Chromulinivorax</taxon>
    </lineage>
</organism>
<feature type="transmembrane region" description="Helical" evidence="3">
    <location>
        <begin position="88"/>
        <end position="114"/>
    </location>
</feature>
<feature type="transmembrane region" description="Helical" evidence="3">
    <location>
        <begin position="52"/>
        <end position="76"/>
    </location>
</feature>
<evidence type="ECO:0000256" key="2">
    <source>
        <dbReference type="ARBA" id="ARBA00022840"/>
    </source>
</evidence>
<keyword evidence="1" id="KW-0547">Nucleotide-binding</keyword>
<feature type="domain" description="Sigma-54 factor interaction" evidence="4">
    <location>
        <begin position="599"/>
        <end position="825"/>
    </location>
</feature>
<feature type="transmembrane region" description="Helical" evidence="3">
    <location>
        <begin position="194"/>
        <end position="214"/>
    </location>
</feature>
<dbReference type="Pfam" id="PF00158">
    <property type="entry name" value="Sigma54_activat"/>
    <property type="match status" value="1"/>
</dbReference>
<dbReference type="PROSITE" id="PS50045">
    <property type="entry name" value="SIGMA54_INTERACT_4"/>
    <property type="match status" value="1"/>
</dbReference>
<dbReference type="EMBL" id="CP025544">
    <property type="protein sequence ID" value="AXK61067.1"/>
    <property type="molecule type" value="Genomic_DNA"/>
</dbReference>
<gene>
    <name evidence="5" type="ORF">C0J27_05030</name>
</gene>
<dbReference type="AlphaFoldDB" id="A0A345ZCQ0"/>
<dbReference type="OrthoDB" id="9771372at2"/>
<dbReference type="KEGG" id="cdes:C0J27_05030"/>
<dbReference type="PANTHER" id="PTHR32071">
    <property type="entry name" value="TRANSCRIPTIONAL REGULATORY PROTEIN"/>
    <property type="match status" value="1"/>
</dbReference>
<feature type="transmembrane region" description="Helical" evidence="3">
    <location>
        <begin position="18"/>
        <end position="40"/>
    </location>
</feature>
<dbReference type="Gene3D" id="3.40.50.300">
    <property type="entry name" value="P-loop containing nucleotide triphosphate hydrolases"/>
    <property type="match status" value="1"/>
</dbReference>
<dbReference type="SUPFAM" id="SSF52540">
    <property type="entry name" value="P-loop containing nucleoside triphosphate hydrolases"/>
    <property type="match status" value="1"/>
</dbReference>
<evidence type="ECO:0000313" key="5">
    <source>
        <dbReference type="EMBL" id="AXK61067.1"/>
    </source>
</evidence>
<sequence length="901" mass="103986">MINLIDFITIFSSDLFCLYTEIIGCIVSITIGFLLIKTYIRHNELTQKQAPAFYFLLIVIFGMVMANICWILRYSFDLSIISIDEKYVLHFIILGWIISFIQYQSLGLFIENLLEKKFTFRWYQKLFAAINSVLIPIFVHITTLGIYKKTGFISLDAMYQFASLYRFFIVTPSIITVLIKLHQKNLPIILKKQLTIFLQYIMLPYLFIEFLQYVPLFGPQGNQADISGIIPAVSTILMTIAIIFFSMHVTRFRFLNFSNKVQDRSKTSLTGSFKNTIEHLSLATTPQEIIFITQIFFKENFQIAPENVCLNFRNNQEICSNNNEASCSSISNIIESFINTDYEAVNLLKQYRILVADEVMFDAFYTADKNQHTLSNFLTKISSEIFLPMYDKNTIIAYLTINRSNTHKFYSIAEQNKIVIFGTFLASAINIMHNSNILTLLQESKKIKEDLYLKHQEINQYKESIKILLKQKTNAQIGVLFYKNGKFSLGNETSQKLLPINLNHQTKHPTTITIAKLAEQVESFRTIQSRFLYDNNNRQLMITGVPHLDHNGGVIFTIHYPDTSDIIKTHIDQLQDPSQIDYLLYLETTKSGKLINQIIPSNSEILLNFKIKLLEISMSKKATFLQSHSDDLLSIVEIIHHISLRNTLHILDLKPTSSNHNLAMKLFGLNPILMQDQEESLLKKLDKTGTLFIKNIELLDLETQNKLAHFIKYGIFTMVKSEQKISSDVRIICSMSQNPQVLIDQNKLSITLYKELATTTLALPSLLTMEETELQELIDGFAHQAIEESNFTTLLQISKRDKEQLIDRRPASLQEFKSKIQHLLAQKSKENHIFHETHFDPEFNVTNPKLLQAANLGKHALKDAEIMSMLWQQFQCQSKIAQFLGVNRSSVNRRCKEYNLL</sequence>
<keyword evidence="2" id="KW-0067">ATP-binding</keyword>
<accession>A0A345ZCQ0</accession>
<dbReference type="InterPro" id="IPR002078">
    <property type="entry name" value="Sigma_54_int"/>
</dbReference>
<dbReference type="InterPro" id="IPR027417">
    <property type="entry name" value="P-loop_NTPase"/>
</dbReference>
<feature type="transmembrane region" description="Helical" evidence="3">
    <location>
        <begin position="159"/>
        <end position="182"/>
    </location>
</feature>
<dbReference type="GO" id="GO:0006355">
    <property type="term" value="P:regulation of DNA-templated transcription"/>
    <property type="evidence" value="ECO:0007669"/>
    <property type="project" value="InterPro"/>
</dbReference>
<proteinExistence type="predicted"/>